<dbReference type="Proteomes" id="UP000187455">
    <property type="component" value="Unassembled WGS sequence"/>
</dbReference>
<feature type="region of interest" description="Disordered" evidence="1">
    <location>
        <begin position="28"/>
        <end position="47"/>
    </location>
</feature>
<sequence>MFRTLLTNGHPPLNTKATHASVELKVPFGGSQANESPGMDSPINKRPRINNEFRKAIYEKINSTYYKGGIATLLEKRTKKRLEFSLNRFSNFRKKHNP</sequence>
<organism evidence="2 3">
    <name type="scientific">Smittium mucronatum</name>
    <dbReference type="NCBI Taxonomy" id="133383"/>
    <lineage>
        <taxon>Eukaryota</taxon>
        <taxon>Fungi</taxon>
        <taxon>Fungi incertae sedis</taxon>
        <taxon>Zoopagomycota</taxon>
        <taxon>Kickxellomycotina</taxon>
        <taxon>Harpellomycetes</taxon>
        <taxon>Harpellales</taxon>
        <taxon>Legeriomycetaceae</taxon>
        <taxon>Smittium</taxon>
    </lineage>
</organism>
<dbReference type="AlphaFoldDB" id="A0A1R0GYM2"/>
<evidence type="ECO:0000256" key="1">
    <source>
        <dbReference type="SAM" id="MobiDB-lite"/>
    </source>
</evidence>
<accession>A0A1R0GYM2</accession>
<proteinExistence type="predicted"/>
<evidence type="ECO:0000313" key="2">
    <source>
        <dbReference type="EMBL" id="OLY81938.1"/>
    </source>
</evidence>
<protein>
    <submittedName>
        <fullName evidence="2">Uncharacterized protein</fullName>
    </submittedName>
</protein>
<evidence type="ECO:0000313" key="3">
    <source>
        <dbReference type="Proteomes" id="UP000187455"/>
    </source>
</evidence>
<reference evidence="2 3" key="1">
    <citation type="journal article" date="2016" name="Mol. Biol. Evol.">
        <title>Genome-Wide Survey of Gut Fungi (Harpellales) Reveals the First Horizontally Transferred Ubiquitin Gene from a Mosquito Host.</title>
        <authorList>
            <person name="Wang Y."/>
            <person name="White M.M."/>
            <person name="Kvist S."/>
            <person name="Moncalvo J.M."/>
        </authorList>
    </citation>
    <scope>NUCLEOTIDE SEQUENCE [LARGE SCALE GENOMIC DNA]</scope>
    <source>
        <strain evidence="2 3">ALG-7-W6</strain>
    </source>
</reference>
<dbReference type="EMBL" id="LSSL01002065">
    <property type="protein sequence ID" value="OLY81938.1"/>
    <property type="molecule type" value="Genomic_DNA"/>
</dbReference>
<keyword evidence="3" id="KW-1185">Reference proteome</keyword>
<name>A0A1R0GYM2_9FUNG</name>
<comment type="caution">
    <text evidence="2">The sequence shown here is derived from an EMBL/GenBank/DDBJ whole genome shotgun (WGS) entry which is preliminary data.</text>
</comment>
<gene>
    <name evidence="2" type="ORF">AYI68_g3948</name>
</gene>